<dbReference type="Gene3D" id="3.30.70.1070">
    <property type="entry name" value="Sporulation related repeat"/>
    <property type="match status" value="1"/>
</dbReference>
<name>A0A1H9N2R3_9BACT</name>
<accession>A0A1H9N2R3</accession>
<dbReference type="EMBL" id="FOFB01000033">
    <property type="protein sequence ID" value="SER30168.1"/>
    <property type="molecule type" value="Genomic_DNA"/>
</dbReference>
<dbReference type="InParanoid" id="A0A1H9N2R3"/>
<dbReference type="STRING" id="478744.SAMN05444359_13327"/>
<protein>
    <submittedName>
        <fullName evidence="3">Sporulation related domain-containing protein</fullName>
    </submittedName>
</protein>
<evidence type="ECO:0000313" key="4">
    <source>
        <dbReference type="Proteomes" id="UP000199021"/>
    </source>
</evidence>
<dbReference type="Pfam" id="PF05036">
    <property type="entry name" value="SPOR"/>
    <property type="match status" value="1"/>
</dbReference>
<dbReference type="RefSeq" id="WP_090172712.1">
    <property type="nucleotide sequence ID" value="NZ_FOFB01000033.1"/>
</dbReference>
<proteinExistence type="predicted"/>
<dbReference type="InterPro" id="IPR036680">
    <property type="entry name" value="SPOR-like_sf"/>
</dbReference>
<evidence type="ECO:0000256" key="1">
    <source>
        <dbReference type="SAM" id="SignalP"/>
    </source>
</evidence>
<reference evidence="4" key="1">
    <citation type="submission" date="2016-10" db="EMBL/GenBank/DDBJ databases">
        <authorList>
            <person name="Varghese N."/>
            <person name="Submissions S."/>
        </authorList>
    </citation>
    <scope>NUCLEOTIDE SEQUENCE [LARGE SCALE GENOMIC DNA]</scope>
    <source>
        <strain evidence="4">DSM 24740</strain>
    </source>
</reference>
<evidence type="ECO:0000313" key="3">
    <source>
        <dbReference type="EMBL" id="SER30168.1"/>
    </source>
</evidence>
<dbReference type="Proteomes" id="UP000199021">
    <property type="component" value="Unassembled WGS sequence"/>
</dbReference>
<feature type="domain" description="SPOR" evidence="2">
    <location>
        <begin position="46"/>
        <end position="123"/>
    </location>
</feature>
<sequence>MSRFFAVLVTSFLFAVGLSAQSAVSINTETGIDNLLELFQTTNEAENKVEGWRVQILATTDRSRLETVQAEFKVNYPSVPVDWVHTKPYYKLRAGAFQTKQEAERLKYTLGRQFEGVYLVKDNVSENELLRMY</sequence>
<keyword evidence="1" id="KW-0732">Signal</keyword>
<dbReference type="SUPFAM" id="SSF110997">
    <property type="entry name" value="Sporulation related repeat"/>
    <property type="match status" value="1"/>
</dbReference>
<keyword evidence="4" id="KW-1185">Reference proteome</keyword>
<dbReference type="AlphaFoldDB" id="A0A1H9N2R3"/>
<gene>
    <name evidence="3" type="ORF">SAMN05444359_13327</name>
</gene>
<feature type="signal peptide" evidence="1">
    <location>
        <begin position="1"/>
        <end position="22"/>
    </location>
</feature>
<dbReference type="InterPro" id="IPR007730">
    <property type="entry name" value="SPOR-like_dom"/>
</dbReference>
<dbReference type="PROSITE" id="PS51724">
    <property type="entry name" value="SPOR"/>
    <property type="match status" value="1"/>
</dbReference>
<dbReference type="GO" id="GO:0042834">
    <property type="term" value="F:peptidoglycan binding"/>
    <property type="evidence" value="ECO:0007669"/>
    <property type="project" value="InterPro"/>
</dbReference>
<feature type="chain" id="PRO_5011669287" evidence="1">
    <location>
        <begin position="23"/>
        <end position="133"/>
    </location>
</feature>
<evidence type="ECO:0000259" key="2">
    <source>
        <dbReference type="PROSITE" id="PS51724"/>
    </source>
</evidence>
<dbReference type="OrthoDB" id="2473397at2"/>
<organism evidence="3 4">
    <name type="scientific">Neolewinella agarilytica</name>
    <dbReference type="NCBI Taxonomy" id="478744"/>
    <lineage>
        <taxon>Bacteria</taxon>
        <taxon>Pseudomonadati</taxon>
        <taxon>Bacteroidota</taxon>
        <taxon>Saprospiria</taxon>
        <taxon>Saprospirales</taxon>
        <taxon>Lewinellaceae</taxon>
        <taxon>Neolewinella</taxon>
    </lineage>
</organism>